<gene>
    <name evidence="1" type="ORF">NTEN_LOCUS2621</name>
</gene>
<dbReference type="Proteomes" id="UP000479000">
    <property type="component" value="Unassembled WGS sequence"/>
</dbReference>
<evidence type="ECO:0000313" key="1">
    <source>
        <dbReference type="EMBL" id="CAA9995928.1"/>
    </source>
</evidence>
<dbReference type="EMBL" id="CADCXU010004156">
    <property type="protein sequence ID" value="CAA9995928.1"/>
    <property type="molecule type" value="Genomic_DNA"/>
</dbReference>
<sequence length="51" mass="5577">MFANVGARGCSVKRRFFVPSQRRRVLANLRIRAASTHAAECLAGLPRGIPP</sequence>
<accession>A0A6H5G0Q0</accession>
<reference evidence="1 2" key="1">
    <citation type="submission" date="2020-02" db="EMBL/GenBank/DDBJ databases">
        <authorList>
            <person name="Ferguson B K."/>
        </authorList>
    </citation>
    <scope>NUCLEOTIDE SEQUENCE [LARGE SCALE GENOMIC DNA]</scope>
</reference>
<keyword evidence="2" id="KW-1185">Reference proteome</keyword>
<dbReference type="AlphaFoldDB" id="A0A6H5G0Q0"/>
<organism evidence="1 2">
    <name type="scientific">Nesidiocoris tenuis</name>
    <dbReference type="NCBI Taxonomy" id="355587"/>
    <lineage>
        <taxon>Eukaryota</taxon>
        <taxon>Metazoa</taxon>
        <taxon>Ecdysozoa</taxon>
        <taxon>Arthropoda</taxon>
        <taxon>Hexapoda</taxon>
        <taxon>Insecta</taxon>
        <taxon>Pterygota</taxon>
        <taxon>Neoptera</taxon>
        <taxon>Paraneoptera</taxon>
        <taxon>Hemiptera</taxon>
        <taxon>Heteroptera</taxon>
        <taxon>Panheteroptera</taxon>
        <taxon>Cimicomorpha</taxon>
        <taxon>Miridae</taxon>
        <taxon>Dicyphina</taxon>
        <taxon>Nesidiocoris</taxon>
    </lineage>
</organism>
<protein>
    <submittedName>
        <fullName evidence="1">Uncharacterized protein</fullName>
    </submittedName>
</protein>
<name>A0A6H5G0Q0_9HEMI</name>
<feature type="non-terminal residue" evidence="1">
    <location>
        <position position="51"/>
    </location>
</feature>
<proteinExistence type="predicted"/>
<evidence type="ECO:0000313" key="2">
    <source>
        <dbReference type="Proteomes" id="UP000479000"/>
    </source>
</evidence>